<dbReference type="RefSeq" id="WP_278099431.1">
    <property type="nucleotide sequence ID" value="NZ_CP091092.1"/>
</dbReference>
<proteinExistence type="predicted"/>
<feature type="transmembrane region" description="Helical" evidence="1">
    <location>
        <begin position="47"/>
        <end position="73"/>
    </location>
</feature>
<keyword evidence="1" id="KW-0812">Transmembrane</keyword>
<evidence type="ECO:0000313" key="2">
    <source>
        <dbReference type="EMBL" id="WFN36596.1"/>
    </source>
</evidence>
<keyword evidence="3" id="KW-1185">Reference proteome</keyword>
<dbReference type="Proteomes" id="UP001218895">
    <property type="component" value="Chromosome"/>
</dbReference>
<evidence type="ECO:0000313" key="3">
    <source>
        <dbReference type="Proteomes" id="UP001218895"/>
    </source>
</evidence>
<dbReference type="KEGG" id="manq:L1994_10710"/>
<accession>A0AAF0JMM8</accession>
<gene>
    <name evidence="2" type="ORF">L1994_10710</name>
</gene>
<dbReference type="EMBL" id="CP091092">
    <property type="protein sequence ID" value="WFN36596.1"/>
    <property type="molecule type" value="Genomic_DNA"/>
</dbReference>
<name>A0AAF0JMM8_9EURY</name>
<dbReference type="GeneID" id="79950874"/>
<keyword evidence="1" id="KW-1133">Transmembrane helix</keyword>
<evidence type="ECO:0000256" key="1">
    <source>
        <dbReference type="SAM" id="Phobius"/>
    </source>
</evidence>
<organism evidence="2 3">
    <name type="scientific">Methanomicrobium antiquum</name>
    <dbReference type="NCBI Taxonomy" id="487686"/>
    <lineage>
        <taxon>Archaea</taxon>
        <taxon>Methanobacteriati</taxon>
        <taxon>Methanobacteriota</taxon>
        <taxon>Stenosarchaea group</taxon>
        <taxon>Methanomicrobia</taxon>
        <taxon>Methanomicrobiales</taxon>
        <taxon>Methanomicrobiaceae</taxon>
        <taxon>Methanomicrobium</taxon>
    </lineage>
</organism>
<feature type="transmembrane region" description="Helical" evidence="1">
    <location>
        <begin position="16"/>
        <end position="41"/>
    </location>
</feature>
<keyword evidence="1" id="KW-0472">Membrane</keyword>
<protein>
    <submittedName>
        <fullName evidence="2">Uncharacterized protein</fullName>
    </submittedName>
</protein>
<sequence>MDFKTVREFHWITKTVILLTVFVLVVIPAIAIVASILGLSINGLGMILFSSLSILVQLFPIILIVIVLCIIGAHVKAWIEKYMDAMLSKMDLLAESRSTVENTNAGLAVMSSRMEEIEKKVNNISDLLEKVSE</sequence>
<reference evidence="2" key="1">
    <citation type="submission" date="2022-01" db="EMBL/GenBank/DDBJ databases">
        <title>Complete genome of Methanomicrobium antiquum DSM 21220.</title>
        <authorList>
            <person name="Chen S.-C."/>
            <person name="You Y.-T."/>
            <person name="Zhou Y.-Z."/>
            <person name="Lai M.-C."/>
        </authorList>
    </citation>
    <scope>NUCLEOTIDE SEQUENCE</scope>
    <source>
        <strain evidence="2">DSM 21220</strain>
    </source>
</reference>
<dbReference type="AlphaFoldDB" id="A0AAF0JMM8"/>